<dbReference type="PANTHER" id="PTHR43280:SF28">
    <property type="entry name" value="HTH-TYPE TRANSCRIPTIONAL ACTIVATOR RHAS"/>
    <property type="match status" value="1"/>
</dbReference>
<dbReference type="GO" id="GO:0003700">
    <property type="term" value="F:DNA-binding transcription factor activity"/>
    <property type="evidence" value="ECO:0007669"/>
    <property type="project" value="InterPro"/>
</dbReference>
<dbReference type="Proteomes" id="UP000628775">
    <property type="component" value="Unassembled WGS sequence"/>
</dbReference>
<evidence type="ECO:0000256" key="1">
    <source>
        <dbReference type="ARBA" id="ARBA00023015"/>
    </source>
</evidence>
<dbReference type="InterPro" id="IPR003313">
    <property type="entry name" value="AraC-bd"/>
</dbReference>
<dbReference type="EMBL" id="BMIR01000007">
    <property type="protein sequence ID" value="GGE40717.1"/>
    <property type="molecule type" value="Genomic_DNA"/>
</dbReference>
<dbReference type="GO" id="GO:0043565">
    <property type="term" value="F:sequence-specific DNA binding"/>
    <property type="evidence" value="ECO:0007669"/>
    <property type="project" value="InterPro"/>
</dbReference>
<feature type="domain" description="HTH araC/xylS-type" evidence="4">
    <location>
        <begin position="187"/>
        <end position="285"/>
    </location>
</feature>
<dbReference type="Gene3D" id="2.60.120.10">
    <property type="entry name" value="Jelly Rolls"/>
    <property type="match status" value="1"/>
</dbReference>
<dbReference type="SUPFAM" id="SSF46689">
    <property type="entry name" value="Homeodomain-like"/>
    <property type="match status" value="2"/>
</dbReference>
<dbReference type="AlphaFoldDB" id="A0A8J2VSL8"/>
<keyword evidence="1" id="KW-0805">Transcription regulation</keyword>
<keyword evidence="6" id="KW-1185">Reference proteome</keyword>
<dbReference type="PRINTS" id="PR00032">
    <property type="entry name" value="HTHARAC"/>
</dbReference>
<dbReference type="SMART" id="SM00342">
    <property type="entry name" value="HTH_ARAC"/>
    <property type="match status" value="1"/>
</dbReference>
<sequence length="286" mass="33468">MKVLKRQFNEHTHFPFELAYRNTKGPKSELPDHFHEWCEIVYIYDGNGTFFINNTFYSMQKGDLFIIPGGTIHHTLPDADKPLTSSAIFFDATIITHDFYQDLFSYMYAFEQGKQLNDYKLALDEQEQYAIEAFFCNIQTEITNQAIGFQSACVHWLHMILLAINRLILKQQKEALPAFEKGPKWIHNIIRYIENHLIEQLTLSGLAREACISPEHFSRVFKQMTGMNVTDYITTKRIIKAKELLLNTDDTVALIAEKSGFYSTPHFYRMFKRYVGKTPSHYRKHS</sequence>
<dbReference type="PROSITE" id="PS01124">
    <property type="entry name" value="HTH_ARAC_FAMILY_2"/>
    <property type="match status" value="1"/>
</dbReference>
<dbReference type="Pfam" id="PF12833">
    <property type="entry name" value="HTH_18"/>
    <property type="match status" value="1"/>
</dbReference>
<dbReference type="InterPro" id="IPR020449">
    <property type="entry name" value="Tscrpt_reg_AraC-type_HTH"/>
</dbReference>
<dbReference type="RefSeq" id="WP_188692790.1">
    <property type="nucleotide sequence ID" value="NZ_BMIR01000007.1"/>
</dbReference>
<reference evidence="5" key="1">
    <citation type="journal article" date="2014" name="Int. J. Syst. Evol. Microbiol.">
        <title>Complete genome sequence of Corynebacterium casei LMG S-19264T (=DSM 44701T), isolated from a smear-ripened cheese.</title>
        <authorList>
            <consortium name="US DOE Joint Genome Institute (JGI-PGF)"/>
            <person name="Walter F."/>
            <person name="Albersmeier A."/>
            <person name="Kalinowski J."/>
            <person name="Ruckert C."/>
        </authorList>
    </citation>
    <scope>NUCLEOTIDE SEQUENCE</scope>
    <source>
        <strain evidence="5">CGMCC 1.15371</strain>
    </source>
</reference>
<dbReference type="InterPro" id="IPR014710">
    <property type="entry name" value="RmlC-like_jellyroll"/>
</dbReference>
<dbReference type="InterPro" id="IPR018060">
    <property type="entry name" value="HTH_AraC"/>
</dbReference>
<evidence type="ECO:0000313" key="5">
    <source>
        <dbReference type="EMBL" id="GGE40717.1"/>
    </source>
</evidence>
<protein>
    <submittedName>
        <fullName evidence="5">AraC family transcriptional regulator</fullName>
    </submittedName>
</protein>
<proteinExistence type="predicted"/>
<dbReference type="PANTHER" id="PTHR43280">
    <property type="entry name" value="ARAC-FAMILY TRANSCRIPTIONAL REGULATOR"/>
    <property type="match status" value="1"/>
</dbReference>
<comment type="caution">
    <text evidence="5">The sequence shown here is derived from an EMBL/GenBank/DDBJ whole genome shotgun (WGS) entry which is preliminary data.</text>
</comment>
<dbReference type="InterPro" id="IPR037923">
    <property type="entry name" value="HTH-like"/>
</dbReference>
<evidence type="ECO:0000256" key="3">
    <source>
        <dbReference type="ARBA" id="ARBA00023163"/>
    </source>
</evidence>
<dbReference type="InterPro" id="IPR009057">
    <property type="entry name" value="Homeodomain-like_sf"/>
</dbReference>
<gene>
    <name evidence="5" type="ORF">GCM10011391_19380</name>
</gene>
<keyword evidence="2" id="KW-0238">DNA-binding</keyword>
<accession>A0A8J2VSL8</accession>
<evidence type="ECO:0000256" key="2">
    <source>
        <dbReference type="ARBA" id="ARBA00023125"/>
    </source>
</evidence>
<dbReference type="SUPFAM" id="SSF51215">
    <property type="entry name" value="Regulatory protein AraC"/>
    <property type="match status" value="1"/>
</dbReference>
<evidence type="ECO:0000259" key="4">
    <source>
        <dbReference type="PROSITE" id="PS01124"/>
    </source>
</evidence>
<reference evidence="5" key="2">
    <citation type="submission" date="2020-09" db="EMBL/GenBank/DDBJ databases">
        <authorList>
            <person name="Sun Q."/>
            <person name="Zhou Y."/>
        </authorList>
    </citation>
    <scope>NUCLEOTIDE SEQUENCE</scope>
    <source>
        <strain evidence="5">CGMCC 1.15371</strain>
    </source>
</reference>
<dbReference type="Gene3D" id="1.10.10.60">
    <property type="entry name" value="Homeodomain-like"/>
    <property type="match status" value="2"/>
</dbReference>
<keyword evidence="3" id="KW-0804">Transcription</keyword>
<organism evidence="5 6">
    <name type="scientific">Pullulanibacillus camelliae</name>
    <dbReference type="NCBI Taxonomy" id="1707096"/>
    <lineage>
        <taxon>Bacteria</taxon>
        <taxon>Bacillati</taxon>
        <taxon>Bacillota</taxon>
        <taxon>Bacilli</taxon>
        <taxon>Bacillales</taxon>
        <taxon>Sporolactobacillaceae</taxon>
        <taxon>Pullulanibacillus</taxon>
    </lineage>
</organism>
<dbReference type="Pfam" id="PF02311">
    <property type="entry name" value="AraC_binding"/>
    <property type="match status" value="1"/>
</dbReference>
<name>A0A8J2VSL8_9BACL</name>
<evidence type="ECO:0000313" key="6">
    <source>
        <dbReference type="Proteomes" id="UP000628775"/>
    </source>
</evidence>